<dbReference type="InterPro" id="IPR000591">
    <property type="entry name" value="DEP_dom"/>
</dbReference>
<feature type="region of interest" description="Disordered" evidence="2">
    <location>
        <begin position="357"/>
        <end position="378"/>
    </location>
</feature>
<dbReference type="InterPro" id="IPR058855">
    <property type="entry name" value="RGS1/SST2-like_Fungal-DR"/>
</dbReference>
<feature type="region of interest" description="Disordered" evidence="2">
    <location>
        <begin position="631"/>
        <end position="665"/>
    </location>
</feature>
<keyword evidence="1" id="KW-0734">Signal transduction inhibitor</keyword>
<dbReference type="PRINTS" id="PR01301">
    <property type="entry name" value="RGSPROTEIN"/>
</dbReference>
<dbReference type="Gene3D" id="1.10.10.10">
    <property type="entry name" value="Winged helix-like DNA-binding domain superfamily/Winged helix DNA-binding domain"/>
    <property type="match status" value="2"/>
</dbReference>
<dbReference type="Pfam" id="PF25889">
    <property type="entry name" value="WHD_Fungal_DR"/>
    <property type="match status" value="1"/>
</dbReference>
<dbReference type="InterPro" id="IPR036390">
    <property type="entry name" value="WH_DNA-bd_sf"/>
</dbReference>
<name>A0ABR3ATM2_PHYBL</name>
<reference evidence="5 6" key="1">
    <citation type="submission" date="2024-04" db="EMBL/GenBank/DDBJ databases">
        <title>Symmetric and asymmetric DNA N6-adenine methylation regulates different biological responses in Mucorales.</title>
        <authorList>
            <consortium name="Lawrence Berkeley National Laboratory"/>
            <person name="Lax C."/>
            <person name="Mondo S.J."/>
            <person name="Osorio-Concepcion M."/>
            <person name="Muszewska A."/>
            <person name="Corrochano-Luque M."/>
            <person name="Gutierrez G."/>
            <person name="Riley R."/>
            <person name="Lipzen A."/>
            <person name="Guo J."/>
            <person name="Hundley H."/>
            <person name="Amirebrahimi M."/>
            <person name="Ng V."/>
            <person name="Lorenzo-Gutierrez D."/>
            <person name="Binder U."/>
            <person name="Yang J."/>
            <person name="Song Y."/>
            <person name="Canovas D."/>
            <person name="Navarro E."/>
            <person name="Freitag M."/>
            <person name="Gabaldon T."/>
            <person name="Grigoriev I.V."/>
            <person name="Corrochano L.M."/>
            <person name="Nicolas F.E."/>
            <person name="Garre V."/>
        </authorList>
    </citation>
    <scope>NUCLEOTIDE SEQUENCE [LARGE SCALE GENOMIC DNA]</scope>
    <source>
        <strain evidence="5 6">L51</strain>
    </source>
</reference>
<comment type="caution">
    <text evidence="5">The sequence shown here is derived from an EMBL/GenBank/DDBJ whole genome shotgun (WGS) entry which is preliminary data.</text>
</comment>
<dbReference type="PROSITE" id="PS50186">
    <property type="entry name" value="DEP"/>
    <property type="match status" value="1"/>
</dbReference>
<sequence>MHSNISQQAYTSMMKFTMDGRPFLKDIHDLFSALIVQIPIDNHRYLFRNYTNTFSSEDALQALGSLRFSHTQRASDPNDTTKQLWTTTTTTFNMARDMAKALCQQFHTCHLIENAVDSHNRVFREKGLWQLTPKGLCVLQDFCVRTGADMTSMRKHFGQLDPIQLVRLERQAEDDELILSRQNLSIVFRVMLSLLPLEGELDQPGNHSSPVPPKTTSSTSSNSSVSSSSTTSSSGQSAAPFNMSLQTCAEDSRVQLLSNYLLTLSKSRREIIPKTANTIRTVFSSQMCCDWLVDYSTVSSRDEAEVIANSFIRYGWLEFQDHRLSGAFIKVSKATLLLVTDKGKQILNEKSLSIESESKNKDSHVKKEEAEKSKNKEGLETISKLSKSLSLQSISSKLLVDPDTESQPTSLREILSQDPESVVITHTTSSSIHPPAVASGAAAPLPTMTSIGIPVQKSSILTATIIDHKEGNLARLRLILDDPQCRSLFKDFLRANFCEENLDFWIDYESLKRKCRSQSPALPSQNQKDLVEDAYNIWVTYLAPSAPSELNVEHSLRQEMARLVSSVVTVVPTYMPGQIKPTILISTSSASQSLRMMLKWFDRVDEHICRLMASDSVPKFIKTSKYRRLQDSREKERQKRDTIREARARETREVLEESVSENSTL</sequence>
<evidence type="ECO:0000256" key="2">
    <source>
        <dbReference type="SAM" id="MobiDB-lite"/>
    </source>
</evidence>
<dbReference type="PANTHER" id="PTHR10845">
    <property type="entry name" value="REGULATOR OF G PROTEIN SIGNALING"/>
    <property type="match status" value="1"/>
</dbReference>
<organism evidence="5 6">
    <name type="scientific">Phycomyces blakesleeanus</name>
    <dbReference type="NCBI Taxonomy" id="4837"/>
    <lineage>
        <taxon>Eukaryota</taxon>
        <taxon>Fungi</taxon>
        <taxon>Fungi incertae sedis</taxon>
        <taxon>Mucoromycota</taxon>
        <taxon>Mucoromycotina</taxon>
        <taxon>Mucoromycetes</taxon>
        <taxon>Mucorales</taxon>
        <taxon>Phycomycetaceae</taxon>
        <taxon>Phycomyces</taxon>
    </lineage>
</organism>
<feature type="compositionally biased region" description="Basic and acidic residues" evidence="2">
    <location>
        <begin position="631"/>
        <end position="655"/>
    </location>
</feature>
<dbReference type="InterPro" id="IPR016137">
    <property type="entry name" value="RGS"/>
</dbReference>
<keyword evidence="6" id="KW-1185">Reference proteome</keyword>
<feature type="compositionally biased region" description="Low complexity" evidence="2">
    <location>
        <begin position="214"/>
        <end position="234"/>
    </location>
</feature>
<evidence type="ECO:0000259" key="3">
    <source>
        <dbReference type="PROSITE" id="PS50132"/>
    </source>
</evidence>
<dbReference type="Proteomes" id="UP001448207">
    <property type="component" value="Unassembled WGS sequence"/>
</dbReference>
<gene>
    <name evidence="5" type="ORF">J3Q64DRAFT_1754833</name>
</gene>
<evidence type="ECO:0000256" key="1">
    <source>
        <dbReference type="ARBA" id="ARBA00022700"/>
    </source>
</evidence>
<feature type="domain" description="DEP" evidence="4">
    <location>
        <begin position="278"/>
        <end position="341"/>
    </location>
</feature>
<protein>
    <submittedName>
        <fullName evidence="5">Regulator of G protein signaling domain-containing protein</fullName>
    </submittedName>
</protein>
<dbReference type="Pfam" id="PF00615">
    <property type="entry name" value="RGS"/>
    <property type="match status" value="1"/>
</dbReference>
<feature type="domain" description="RGS" evidence="3">
    <location>
        <begin position="475"/>
        <end position="630"/>
    </location>
</feature>
<evidence type="ECO:0000259" key="4">
    <source>
        <dbReference type="PROSITE" id="PS50186"/>
    </source>
</evidence>
<accession>A0ABR3ATM2</accession>
<proteinExistence type="predicted"/>
<dbReference type="InterPro" id="IPR036388">
    <property type="entry name" value="WH-like_DNA-bd_sf"/>
</dbReference>
<feature type="region of interest" description="Disordered" evidence="2">
    <location>
        <begin position="201"/>
        <end position="238"/>
    </location>
</feature>
<dbReference type="SMART" id="SM00049">
    <property type="entry name" value="DEP"/>
    <property type="match status" value="1"/>
</dbReference>
<dbReference type="Gene3D" id="1.10.167.10">
    <property type="entry name" value="Regulator of G-protein Signalling 4, domain 2"/>
    <property type="match status" value="1"/>
</dbReference>
<evidence type="ECO:0000313" key="6">
    <source>
        <dbReference type="Proteomes" id="UP001448207"/>
    </source>
</evidence>
<dbReference type="PANTHER" id="PTHR10845:SF192">
    <property type="entry name" value="DOUBLE HIT, ISOFORM B"/>
    <property type="match status" value="1"/>
</dbReference>
<dbReference type="EMBL" id="JBCLYO010000017">
    <property type="protein sequence ID" value="KAL0081673.1"/>
    <property type="molecule type" value="Genomic_DNA"/>
</dbReference>
<dbReference type="SUPFAM" id="SSF46785">
    <property type="entry name" value="Winged helix' DNA-binding domain"/>
    <property type="match status" value="1"/>
</dbReference>
<dbReference type="SUPFAM" id="SSF48097">
    <property type="entry name" value="Regulator of G-protein signaling, RGS"/>
    <property type="match status" value="1"/>
</dbReference>
<dbReference type="SMART" id="SM00315">
    <property type="entry name" value="RGS"/>
    <property type="match status" value="1"/>
</dbReference>
<dbReference type="InterPro" id="IPR044926">
    <property type="entry name" value="RGS_subdomain_2"/>
</dbReference>
<dbReference type="PROSITE" id="PS50132">
    <property type="entry name" value="RGS"/>
    <property type="match status" value="1"/>
</dbReference>
<evidence type="ECO:0000313" key="5">
    <source>
        <dbReference type="EMBL" id="KAL0081673.1"/>
    </source>
</evidence>
<dbReference type="InterPro" id="IPR036305">
    <property type="entry name" value="RGS_sf"/>
</dbReference>